<evidence type="ECO:0000256" key="1">
    <source>
        <dbReference type="ARBA" id="ARBA00004604"/>
    </source>
</evidence>
<dbReference type="CDD" id="cd17957">
    <property type="entry name" value="DEADc_DDX52"/>
    <property type="match status" value="1"/>
</dbReference>
<evidence type="ECO:0000256" key="11">
    <source>
        <dbReference type="ARBA" id="ARBA00047984"/>
    </source>
</evidence>
<gene>
    <name evidence="17" type="ORF">DPMN_086738</name>
</gene>
<evidence type="ECO:0000313" key="18">
    <source>
        <dbReference type="Proteomes" id="UP000828390"/>
    </source>
</evidence>
<dbReference type="Gene3D" id="3.40.50.300">
    <property type="entry name" value="P-loop containing nucleotide triphosphate hydrolases"/>
    <property type="match status" value="2"/>
</dbReference>
<comment type="subcellular location">
    <subcellularLocation>
        <location evidence="1">Nucleus</location>
        <location evidence="1">Nucleolus</location>
    </subcellularLocation>
</comment>
<dbReference type="PANTHER" id="PTHR47959">
    <property type="entry name" value="ATP-DEPENDENT RNA HELICASE RHLE-RELATED"/>
    <property type="match status" value="1"/>
</dbReference>
<keyword evidence="8" id="KW-0539">Nucleus</keyword>
<evidence type="ECO:0000256" key="3">
    <source>
        <dbReference type="ARBA" id="ARBA00022741"/>
    </source>
</evidence>
<feature type="compositionally biased region" description="Low complexity" evidence="13">
    <location>
        <begin position="81"/>
        <end position="95"/>
    </location>
</feature>
<feature type="compositionally biased region" description="Basic and acidic residues" evidence="13">
    <location>
        <begin position="695"/>
        <end position="707"/>
    </location>
</feature>
<proteinExistence type="inferred from homology"/>
<evidence type="ECO:0000256" key="6">
    <source>
        <dbReference type="ARBA" id="ARBA00022840"/>
    </source>
</evidence>
<dbReference type="InterPro" id="IPR050079">
    <property type="entry name" value="DEAD_box_RNA_helicase"/>
</dbReference>
<dbReference type="GO" id="GO:0005829">
    <property type="term" value="C:cytosol"/>
    <property type="evidence" value="ECO:0007669"/>
    <property type="project" value="TreeGrafter"/>
</dbReference>
<dbReference type="GO" id="GO:0005524">
    <property type="term" value="F:ATP binding"/>
    <property type="evidence" value="ECO:0007669"/>
    <property type="project" value="UniProtKB-KW"/>
</dbReference>
<feature type="region of interest" description="Disordered" evidence="13">
    <location>
        <begin position="128"/>
        <end position="148"/>
    </location>
</feature>
<feature type="region of interest" description="Disordered" evidence="13">
    <location>
        <begin position="571"/>
        <end position="720"/>
    </location>
</feature>
<evidence type="ECO:0000256" key="10">
    <source>
        <dbReference type="ARBA" id="ARBA00044533"/>
    </source>
</evidence>
<reference evidence="17" key="2">
    <citation type="submission" date="2020-11" db="EMBL/GenBank/DDBJ databases">
        <authorList>
            <person name="McCartney M.A."/>
            <person name="Auch B."/>
            <person name="Kono T."/>
            <person name="Mallez S."/>
            <person name="Becker A."/>
            <person name="Gohl D.M."/>
            <person name="Silverstein K.A.T."/>
            <person name="Koren S."/>
            <person name="Bechman K.B."/>
            <person name="Herman A."/>
            <person name="Abrahante J.E."/>
            <person name="Garbe J."/>
        </authorList>
    </citation>
    <scope>NUCLEOTIDE SEQUENCE</scope>
    <source>
        <strain evidence="17">Duluth1</strain>
        <tissue evidence="17">Whole animal</tissue>
    </source>
</reference>
<evidence type="ECO:0000313" key="17">
    <source>
        <dbReference type="EMBL" id="KAH3844480.1"/>
    </source>
</evidence>
<dbReference type="GO" id="GO:0005730">
    <property type="term" value="C:nucleolus"/>
    <property type="evidence" value="ECO:0007669"/>
    <property type="project" value="UniProtKB-SubCell"/>
</dbReference>
<dbReference type="EMBL" id="JAIWYP010000003">
    <property type="protein sequence ID" value="KAH3844480.1"/>
    <property type="molecule type" value="Genomic_DNA"/>
</dbReference>
<comment type="caution">
    <text evidence="17">The sequence shown here is derived from an EMBL/GenBank/DDBJ whole genome shotgun (WGS) entry which is preliminary data.</text>
</comment>
<feature type="domain" description="DEAD-box RNA helicase Q" evidence="16">
    <location>
        <begin position="184"/>
        <end position="212"/>
    </location>
</feature>
<dbReference type="SUPFAM" id="SSF52540">
    <property type="entry name" value="P-loop containing nucleoside triphosphate hydrolases"/>
    <property type="match status" value="1"/>
</dbReference>
<dbReference type="InterPro" id="IPR001650">
    <property type="entry name" value="Helicase_C-like"/>
</dbReference>
<evidence type="ECO:0000256" key="5">
    <source>
        <dbReference type="ARBA" id="ARBA00022806"/>
    </source>
</evidence>
<dbReference type="PROSITE" id="PS51194">
    <property type="entry name" value="HELICASE_CTER"/>
    <property type="match status" value="1"/>
</dbReference>
<dbReference type="Pfam" id="PF00271">
    <property type="entry name" value="Helicase_C"/>
    <property type="match status" value="1"/>
</dbReference>
<evidence type="ECO:0000256" key="2">
    <source>
        <dbReference type="ARBA" id="ARBA00012552"/>
    </source>
</evidence>
<accession>A0A9D4KRJ7</accession>
<dbReference type="OrthoDB" id="360161at2759"/>
<dbReference type="GO" id="GO:0030490">
    <property type="term" value="P:maturation of SSU-rRNA"/>
    <property type="evidence" value="ECO:0007669"/>
    <property type="project" value="InterPro"/>
</dbReference>
<dbReference type="PANTHER" id="PTHR47959:SF15">
    <property type="entry name" value="RNA HELICASE"/>
    <property type="match status" value="1"/>
</dbReference>
<comment type="similarity">
    <text evidence="9">Belongs to the DEAD box helicase family. DDX52/ROK1 subfamily.</text>
</comment>
<feature type="short sequence motif" description="Q motif" evidence="12">
    <location>
        <begin position="184"/>
        <end position="212"/>
    </location>
</feature>
<keyword evidence="3" id="KW-0547">Nucleotide-binding</keyword>
<dbReference type="FunFam" id="3.40.50.300:FF:000759">
    <property type="entry name" value="probable ATP-dependent RNA helicase DDX52"/>
    <property type="match status" value="1"/>
</dbReference>
<dbReference type="Pfam" id="PF00270">
    <property type="entry name" value="DEAD"/>
    <property type="match status" value="1"/>
</dbReference>
<feature type="region of interest" description="Disordered" evidence="13">
    <location>
        <begin position="32"/>
        <end position="114"/>
    </location>
</feature>
<keyword evidence="4" id="KW-0378">Hydrolase</keyword>
<evidence type="ECO:0000259" key="16">
    <source>
        <dbReference type="PROSITE" id="PS51195"/>
    </source>
</evidence>
<dbReference type="InterPro" id="IPR044764">
    <property type="entry name" value="DDX52/Rok1_DEADc"/>
</dbReference>
<dbReference type="InterPro" id="IPR027417">
    <property type="entry name" value="P-loop_NTPase"/>
</dbReference>
<evidence type="ECO:0000259" key="14">
    <source>
        <dbReference type="PROSITE" id="PS51192"/>
    </source>
</evidence>
<feature type="domain" description="Helicase ATP-binding" evidence="14">
    <location>
        <begin position="215"/>
        <end position="392"/>
    </location>
</feature>
<dbReference type="SMART" id="SM00490">
    <property type="entry name" value="HELICc"/>
    <property type="match status" value="1"/>
</dbReference>
<dbReference type="InterPro" id="IPR014001">
    <property type="entry name" value="Helicase_ATP-bd"/>
</dbReference>
<evidence type="ECO:0000256" key="8">
    <source>
        <dbReference type="ARBA" id="ARBA00023242"/>
    </source>
</evidence>
<dbReference type="InterPro" id="IPR011545">
    <property type="entry name" value="DEAD/DEAH_box_helicase_dom"/>
</dbReference>
<evidence type="ECO:0000256" key="7">
    <source>
        <dbReference type="ARBA" id="ARBA00022884"/>
    </source>
</evidence>
<dbReference type="PROSITE" id="PS51195">
    <property type="entry name" value="Q_MOTIF"/>
    <property type="match status" value="1"/>
</dbReference>
<keyword evidence="7" id="KW-0694">RNA-binding</keyword>
<dbReference type="AlphaFoldDB" id="A0A9D4KRJ7"/>
<feature type="domain" description="Helicase C-terminal" evidence="15">
    <location>
        <begin position="403"/>
        <end position="564"/>
    </location>
</feature>
<sequence length="720" mass="81321">MDAYDLFRKLGAGAKFDFNRFRSDAEKLHILKRKQPAATTTTKKSQKGVQQGFKKKVKSEDSETSDESSGSESDSEVEIKAASGSDSSESSQSSSDSDEEEAETIRESGPKDEAALKLLGNITAKDDQDMSSFRTARKAKKKKVVDPAQKMADLKQEQVNHRRNVNRIHAYGTDIPEPIETFQDLKLRYNIHSRIIQNIESAGYTAPTPIQMQAIPVMLNRREIMACAPTGSGKTAAFLLPILHHLKEPRNDCIRALVLSPTRELAKQTYRECQRLSEGIGFRILYIDKIGKDLQKVQKATKKIDIMVSTPNRLIYLLKQTEAVISLRSVEWFVVDESDKLFEEGKTGFRDQLALIYKSCDGSGLRRAMFSATFAYDVEEWCKLNLDNVVQVYVGAKNAATKTIEQSLLFCGAETGKMIALRNIIRQGIQPPVLVFVQSKERAKELFHELIYDGMNVDVIHADRTQTQRDNVIKCFRSGKIWILICTELMGRGIDFKGVNLVINYDFPNSAISYIHRIGRTGRAGRTGKAITFFTEDDAIYLRSIANVMRTAGCPVPDYMLKINQPNRRDRKVLSKGAIRRPQISTMTKYDQQKQRHKKQVIQDSRRKKQQQQSGDPSHLLKPKLKQPQETARSETSGQQTDKKSFVTDTNGKKAKKRKFDADAGKNNTDGAKKHKHMPESAKLVQLKYKKKWKEQRISSKKFENKTKGSKKGGNPGAKA</sequence>
<keyword evidence="18" id="KW-1185">Reference proteome</keyword>
<dbReference type="GO" id="GO:0003724">
    <property type="term" value="F:RNA helicase activity"/>
    <property type="evidence" value="ECO:0007669"/>
    <property type="project" value="UniProtKB-EC"/>
</dbReference>
<name>A0A9D4KRJ7_DREPO</name>
<dbReference type="InterPro" id="IPR014014">
    <property type="entry name" value="RNA_helicase_DEAD_Q_motif"/>
</dbReference>
<evidence type="ECO:0000256" key="9">
    <source>
        <dbReference type="ARBA" id="ARBA00024355"/>
    </source>
</evidence>
<keyword evidence="6" id="KW-0067">ATP-binding</keyword>
<keyword evidence="5" id="KW-0347">Helicase</keyword>
<evidence type="ECO:0000256" key="4">
    <source>
        <dbReference type="ARBA" id="ARBA00022801"/>
    </source>
</evidence>
<dbReference type="GO" id="GO:0003723">
    <property type="term" value="F:RNA binding"/>
    <property type="evidence" value="ECO:0007669"/>
    <property type="project" value="UniProtKB-KW"/>
</dbReference>
<dbReference type="SMART" id="SM00487">
    <property type="entry name" value="DEXDc"/>
    <property type="match status" value="1"/>
</dbReference>
<organism evidence="17 18">
    <name type="scientific">Dreissena polymorpha</name>
    <name type="common">Zebra mussel</name>
    <name type="synonym">Mytilus polymorpha</name>
    <dbReference type="NCBI Taxonomy" id="45954"/>
    <lineage>
        <taxon>Eukaryota</taxon>
        <taxon>Metazoa</taxon>
        <taxon>Spiralia</taxon>
        <taxon>Lophotrochozoa</taxon>
        <taxon>Mollusca</taxon>
        <taxon>Bivalvia</taxon>
        <taxon>Autobranchia</taxon>
        <taxon>Heteroconchia</taxon>
        <taxon>Euheterodonta</taxon>
        <taxon>Imparidentia</taxon>
        <taxon>Neoheterodontei</taxon>
        <taxon>Myida</taxon>
        <taxon>Dreissenoidea</taxon>
        <taxon>Dreissenidae</taxon>
        <taxon>Dreissena</taxon>
    </lineage>
</organism>
<dbReference type="EC" id="3.6.4.13" evidence="2"/>
<dbReference type="CDD" id="cd18787">
    <property type="entry name" value="SF2_C_DEAD"/>
    <property type="match status" value="1"/>
</dbReference>
<comment type="catalytic activity">
    <reaction evidence="11">
        <text>ATP + H2O = ADP + phosphate + H(+)</text>
        <dbReference type="Rhea" id="RHEA:13065"/>
        <dbReference type="ChEBI" id="CHEBI:15377"/>
        <dbReference type="ChEBI" id="CHEBI:15378"/>
        <dbReference type="ChEBI" id="CHEBI:30616"/>
        <dbReference type="ChEBI" id="CHEBI:43474"/>
        <dbReference type="ChEBI" id="CHEBI:456216"/>
        <dbReference type="EC" id="3.6.4.13"/>
    </reaction>
</comment>
<feature type="compositionally biased region" description="Polar residues" evidence="13">
    <location>
        <begin position="628"/>
        <end position="640"/>
    </location>
</feature>
<feature type="compositionally biased region" description="Basic and acidic residues" evidence="13">
    <location>
        <begin position="103"/>
        <end position="114"/>
    </location>
</feature>
<protein>
    <recommendedName>
        <fullName evidence="10">Probable ATP-dependent RNA helicase DDX52</fullName>
        <ecNumber evidence="2">3.6.4.13</ecNumber>
    </recommendedName>
</protein>
<evidence type="ECO:0000259" key="15">
    <source>
        <dbReference type="PROSITE" id="PS51194"/>
    </source>
</evidence>
<feature type="compositionally biased region" description="Basic residues" evidence="13">
    <location>
        <begin position="595"/>
        <end position="610"/>
    </location>
</feature>
<dbReference type="Proteomes" id="UP000828390">
    <property type="component" value="Unassembled WGS sequence"/>
</dbReference>
<evidence type="ECO:0000256" key="12">
    <source>
        <dbReference type="PROSITE-ProRule" id="PRU00552"/>
    </source>
</evidence>
<reference evidence="17" key="1">
    <citation type="journal article" date="2019" name="bioRxiv">
        <title>The Genome of the Zebra Mussel, Dreissena polymorpha: A Resource for Invasive Species Research.</title>
        <authorList>
            <person name="McCartney M.A."/>
            <person name="Auch B."/>
            <person name="Kono T."/>
            <person name="Mallez S."/>
            <person name="Zhang Y."/>
            <person name="Obille A."/>
            <person name="Becker A."/>
            <person name="Abrahante J.E."/>
            <person name="Garbe J."/>
            <person name="Badalamenti J.P."/>
            <person name="Herman A."/>
            <person name="Mangelson H."/>
            <person name="Liachko I."/>
            <person name="Sullivan S."/>
            <person name="Sone E.D."/>
            <person name="Koren S."/>
            <person name="Silverstein K.A.T."/>
            <person name="Beckman K.B."/>
            <person name="Gohl D.M."/>
        </authorList>
    </citation>
    <scope>NUCLEOTIDE SEQUENCE</scope>
    <source>
        <strain evidence="17">Duluth1</strain>
        <tissue evidence="17">Whole animal</tissue>
    </source>
</reference>
<evidence type="ECO:0000256" key="13">
    <source>
        <dbReference type="SAM" id="MobiDB-lite"/>
    </source>
</evidence>
<dbReference type="PROSITE" id="PS51192">
    <property type="entry name" value="HELICASE_ATP_BIND_1"/>
    <property type="match status" value="1"/>
</dbReference>
<dbReference type="GO" id="GO:0016787">
    <property type="term" value="F:hydrolase activity"/>
    <property type="evidence" value="ECO:0007669"/>
    <property type="project" value="UniProtKB-KW"/>
</dbReference>